<dbReference type="AlphaFoldDB" id="F5IYL0"/>
<dbReference type="HOGENOM" id="CLU_3288645_0_0_10"/>
<dbReference type="STRING" id="742766.HMPREF9455_02177"/>
<proteinExistence type="predicted"/>
<evidence type="ECO:0000313" key="2">
    <source>
        <dbReference type="Proteomes" id="UP000004913"/>
    </source>
</evidence>
<dbReference type="Proteomes" id="UP000004913">
    <property type="component" value="Unassembled WGS sequence"/>
</dbReference>
<organism evidence="1 2">
    <name type="scientific">Dysgonomonas gadei ATCC BAA-286</name>
    <dbReference type="NCBI Taxonomy" id="742766"/>
    <lineage>
        <taxon>Bacteria</taxon>
        <taxon>Pseudomonadati</taxon>
        <taxon>Bacteroidota</taxon>
        <taxon>Bacteroidia</taxon>
        <taxon>Bacteroidales</taxon>
        <taxon>Dysgonomonadaceae</taxon>
        <taxon>Dysgonomonas</taxon>
    </lineage>
</organism>
<gene>
    <name evidence="1" type="ORF">HMPREF9455_02177</name>
</gene>
<comment type="caution">
    <text evidence="1">The sequence shown here is derived from an EMBL/GenBank/DDBJ whole genome shotgun (WGS) entry which is preliminary data.</text>
</comment>
<keyword evidence="2" id="KW-1185">Reference proteome</keyword>
<name>F5IYL0_9BACT</name>
<protein>
    <submittedName>
        <fullName evidence="1">Uncharacterized protein</fullName>
    </submittedName>
</protein>
<accession>F5IYL0</accession>
<sequence>MNGCFPYFQTIILTDAYKHGKPSFEELISSSKEGFLNRKE</sequence>
<dbReference type="EMBL" id="ADLV01000026">
    <property type="protein sequence ID" value="EGK01524.1"/>
    <property type="molecule type" value="Genomic_DNA"/>
</dbReference>
<evidence type="ECO:0000313" key="1">
    <source>
        <dbReference type="EMBL" id="EGK01524.1"/>
    </source>
</evidence>
<reference evidence="1 2" key="1">
    <citation type="submission" date="2011-04" db="EMBL/GenBank/DDBJ databases">
        <title>The Genome Sequence of Dysgonomonas gadei ATCC BAA-286.</title>
        <authorList>
            <consortium name="The Broad Institute Genome Sequencing Platform"/>
            <person name="Earl A."/>
            <person name="Ward D."/>
            <person name="Feldgarden M."/>
            <person name="Gevers D."/>
            <person name="Pudlo N."/>
            <person name="Martens E."/>
            <person name="Allen-Vercoe E."/>
            <person name="Young S.K."/>
            <person name="Zeng Q."/>
            <person name="Gargeya S."/>
            <person name="Fitzgerald M."/>
            <person name="Haas B."/>
            <person name="Abouelleil A."/>
            <person name="Alvarado L."/>
            <person name="Arachchi H.M."/>
            <person name="Berlin A."/>
            <person name="Brown A."/>
            <person name="Chapman S.B."/>
            <person name="Chen Z."/>
            <person name="Dunbar C."/>
            <person name="Freedman E."/>
            <person name="Gearin G."/>
            <person name="Gellesch M."/>
            <person name="Goldberg J."/>
            <person name="Griggs A."/>
            <person name="Gujja S."/>
            <person name="Heiman D."/>
            <person name="Howarth C."/>
            <person name="Larson L."/>
            <person name="Lui A."/>
            <person name="MacDonald P.J.P."/>
            <person name="Mehta T."/>
            <person name="Montmayeur A."/>
            <person name="Murphy C."/>
            <person name="Neiman D."/>
            <person name="Pearson M."/>
            <person name="Priest M."/>
            <person name="Roberts A."/>
            <person name="Saif S."/>
            <person name="Shea T."/>
            <person name="Shenoy N."/>
            <person name="Sisk P."/>
            <person name="Stolte C."/>
            <person name="Sykes S."/>
            <person name="Yandava C."/>
            <person name="Wortman J."/>
            <person name="Nusbaum C."/>
            <person name="Birren B."/>
        </authorList>
    </citation>
    <scope>NUCLEOTIDE SEQUENCE [LARGE SCALE GENOMIC DNA]</scope>
    <source>
        <strain evidence="1 2">ATCC BAA-286</strain>
    </source>
</reference>